<protein>
    <submittedName>
        <fullName evidence="1">Uncharacterized protein</fullName>
    </submittedName>
</protein>
<evidence type="ECO:0000313" key="2">
    <source>
        <dbReference type="Proteomes" id="UP000275408"/>
    </source>
</evidence>
<comment type="caution">
    <text evidence="1">The sequence shown here is derived from an EMBL/GenBank/DDBJ whole genome shotgun (WGS) entry which is preliminary data.</text>
</comment>
<keyword evidence="2" id="KW-1185">Reference proteome</keyword>
<organism evidence="1 2">
    <name type="scientific">Pocillopora damicornis</name>
    <name type="common">Cauliflower coral</name>
    <name type="synonym">Millepora damicornis</name>
    <dbReference type="NCBI Taxonomy" id="46731"/>
    <lineage>
        <taxon>Eukaryota</taxon>
        <taxon>Metazoa</taxon>
        <taxon>Cnidaria</taxon>
        <taxon>Anthozoa</taxon>
        <taxon>Hexacorallia</taxon>
        <taxon>Scleractinia</taxon>
        <taxon>Astrocoeniina</taxon>
        <taxon>Pocilloporidae</taxon>
        <taxon>Pocillopora</taxon>
    </lineage>
</organism>
<dbReference type="Proteomes" id="UP000275408">
    <property type="component" value="Unassembled WGS sequence"/>
</dbReference>
<evidence type="ECO:0000313" key="1">
    <source>
        <dbReference type="EMBL" id="RMX42470.1"/>
    </source>
</evidence>
<reference evidence="1 2" key="1">
    <citation type="journal article" date="2018" name="Sci. Rep.">
        <title>Comparative analysis of the Pocillopora damicornis genome highlights role of immune system in coral evolution.</title>
        <authorList>
            <person name="Cunning R."/>
            <person name="Bay R.A."/>
            <person name="Gillette P."/>
            <person name="Baker A.C."/>
            <person name="Traylor-Knowles N."/>
        </authorList>
    </citation>
    <scope>NUCLEOTIDE SEQUENCE [LARGE SCALE GENOMIC DNA]</scope>
    <source>
        <strain evidence="1">RSMAS</strain>
        <tissue evidence="1">Whole animal</tissue>
    </source>
</reference>
<accession>A0A3M6TM88</accession>
<dbReference type="EMBL" id="RCHS01003365">
    <property type="protein sequence ID" value="RMX42470.1"/>
    <property type="molecule type" value="Genomic_DNA"/>
</dbReference>
<sequence length="66" mass="7587">FITKVEERKKKITLNYLDKRLFQEAGLSVKVTCDEQKKISPLHSRTVLISDTKIALTSLERRKAAV</sequence>
<gene>
    <name evidence="1" type="ORF">pdam_00010907</name>
</gene>
<feature type="non-terminal residue" evidence="1">
    <location>
        <position position="1"/>
    </location>
</feature>
<name>A0A3M6TM88_POCDA</name>
<proteinExistence type="predicted"/>
<dbReference type="AlphaFoldDB" id="A0A3M6TM88"/>